<dbReference type="NCBIfam" id="TIGR00229">
    <property type="entry name" value="sensory_box"/>
    <property type="match status" value="2"/>
</dbReference>
<dbReference type="Proteomes" id="UP000198977">
    <property type="component" value="Unassembled WGS sequence"/>
</dbReference>
<evidence type="ECO:0000256" key="6">
    <source>
        <dbReference type="ARBA" id="ARBA00022630"/>
    </source>
</evidence>
<dbReference type="STRING" id="74348.SAMN04488523_1188"/>
<dbReference type="SMART" id="SM00086">
    <property type="entry name" value="PAC"/>
    <property type="match status" value="2"/>
</dbReference>
<keyword evidence="13" id="KW-0157">Chromophore</keyword>
<keyword evidence="20" id="KW-1185">Reference proteome</keyword>
<evidence type="ECO:0000256" key="12">
    <source>
        <dbReference type="ARBA" id="ARBA00022840"/>
    </source>
</evidence>
<dbReference type="EMBL" id="FOMW01000018">
    <property type="protein sequence ID" value="SFF09512.1"/>
    <property type="molecule type" value="Genomic_DNA"/>
</dbReference>
<keyword evidence="11" id="KW-0418">Kinase</keyword>
<dbReference type="SUPFAM" id="SSF55785">
    <property type="entry name" value="PYP-like sensor domain (PAS domain)"/>
    <property type="match status" value="2"/>
</dbReference>
<gene>
    <name evidence="19" type="ORF">SAMN04488523_1188</name>
</gene>
<evidence type="ECO:0000256" key="2">
    <source>
        <dbReference type="ARBA" id="ARBA00012438"/>
    </source>
</evidence>
<dbReference type="SMART" id="SM00091">
    <property type="entry name" value="PAS"/>
    <property type="match status" value="2"/>
</dbReference>
<evidence type="ECO:0000256" key="8">
    <source>
        <dbReference type="ARBA" id="ARBA00022679"/>
    </source>
</evidence>
<evidence type="ECO:0000256" key="4">
    <source>
        <dbReference type="ARBA" id="ARBA00022553"/>
    </source>
</evidence>
<dbReference type="PANTHER" id="PTHR41523">
    <property type="entry name" value="TWO-COMPONENT SYSTEM SENSOR PROTEIN"/>
    <property type="match status" value="1"/>
</dbReference>
<dbReference type="InterPro" id="IPR011102">
    <property type="entry name" value="Sig_transdc_His_kinase_HWE"/>
</dbReference>
<feature type="domain" description="PAS" evidence="17">
    <location>
        <begin position="205"/>
        <end position="258"/>
    </location>
</feature>
<keyword evidence="9" id="KW-0677">Repeat</keyword>
<keyword evidence="6" id="KW-0285">Flavoprotein</keyword>
<organism evidence="19 20">
    <name type="scientific">Sulfitobacter brevis</name>
    <dbReference type="NCBI Taxonomy" id="74348"/>
    <lineage>
        <taxon>Bacteria</taxon>
        <taxon>Pseudomonadati</taxon>
        <taxon>Pseudomonadota</taxon>
        <taxon>Alphaproteobacteria</taxon>
        <taxon>Rhodobacterales</taxon>
        <taxon>Roseobacteraceae</taxon>
        <taxon>Sulfitobacter</taxon>
    </lineage>
</organism>
<dbReference type="Pfam" id="PF13426">
    <property type="entry name" value="PAS_9"/>
    <property type="match status" value="1"/>
</dbReference>
<sequence length="534" mass="58908">MVSRSGEVVGGLFFGHPETERFTEHHEFLMDGIANQAATAIDNARLYQTAQREIEVRRNTERELLKTQNDLEAAQERIKLALEAGAIIGTWIWYVPEDIITADERFARAFGLDPARCHDGLPLKDATLSIHVDDVARVEAAINTSLMRGGRYSEEYRVRHADGNYRWVEANGRCQLDAEGQPLRFPGVLIDIEQRKQVEINLKRREADLALLLDATADGFYAVDTEGKTTRCNATFLRMLGFTSEADVVGKELHDIIHHSHVDGSHYPPEQCPIYRVAQSGDLAHVDDEVFFRTDGTSFHVEYWVRPVIWEGELQGAVCNIVDISERKRAENARQLLLQELNHRIKNLFSITNGMIQMTARNSTDVKQMANALSGRLMSLARAHDLIATSITTKSSTAGPSRLRTLVETVMEPHVGSRSAALKMSGPEVSIGPSAMTSLALILHELATNAAKYGALSDPNGSVSVMWEMSDEALTLSWKEAGGPKVAGAPDREGFGSQLARLSAKGQLGGAIEYIWEPAGVEILLTVAADRVGR</sequence>
<keyword evidence="12" id="KW-0067">ATP-binding</keyword>
<dbReference type="InterPro" id="IPR035965">
    <property type="entry name" value="PAS-like_dom_sf"/>
</dbReference>
<keyword evidence="3" id="KW-0600">Photoreceptor protein</keyword>
<dbReference type="EC" id="2.7.13.3" evidence="2"/>
<proteinExistence type="predicted"/>
<dbReference type="InterPro" id="IPR000700">
    <property type="entry name" value="PAS-assoc_C"/>
</dbReference>
<evidence type="ECO:0000256" key="9">
    <source>
        <dbReference type="ARBA" id="ARBA00022737"/>
    </source>
</evidence>
<keyword evidence="10" id="KW-0547">Nucleotide-binding</keyword>
<dbReference type="SMART" id="SM00911">
    <property type="entry name" value="HWE_HK"/>
    <property type="match status" value="1"/>
</dbReference>
<dbReference type="PROSITE" id="PS50113">
    <property type="entry name" value="PAC"/>
    <property type="match status" value="1"/>
</dbReference>
<keyword evidence="7" id="KW-0288">FMN</keyword>
<protein>
    <recommendedName>
        <fullName evidence="2">histidine kinase</fullName>
        <ecNumber evidence="2">2.7.13.3</ecNumber>
    </recommendedName>
</protein>
<name>A0A1I2FVU6_9RHOB</name>
<dbReference type="Pfam" id="PF07536">
    <property type="entry name" value="HWE_HK"/>
    <property type="match status" value="1"/>
</dbReference>
<feature type="domain" description="PAC" evidence="18">
    <location>
        <begin position="152"/>
        <end position="204"/>
    </location>
</feature>
<dbReference type="PANTHER" id="PTHR41523:SF8">
    <property type="entry name" value="ETHYLENE RESPONSE SENSOR PROTEIN"/>
    <property type="match status" value="1"/>
</dbReference>
<accession>A0A1I2FVU6</accession>
<dbReference type="InterPro" id="IPR001610">
    <property type="entry name" value="PAC"/>
</dbReference>
<comment type="catalytic activity">
    <reaction evidence="1">
        <text>ATP + protein L-histidine = ADP + protein N-phospho-L-histidine.</text>
        <dbReference type="EC" id="2.7.13.3"/>
    </reaction>
</comment>
<evidence type="ECO:0000256" key="10">
    <source>
        <dbReference type="ARBA" id="ARBA00022741"/>
    </source>
</evidence>
<evidence type="ECO:0000256" key="11">
    <source>
        <dbReference type="ARBA" id="ARBA00022777"/>
    </source>
</evidence>
<keyword evidence="4" id="KW-0597">Phosphoprotein</keyword>
<dbReference type="CDD" id="cd00130">
    <property type="entry name" value="PAS"/>
    <property type="match status" value="2"/>
</dbReference>
<evidence type="ECO:0000313" key="20">
    <source>
        <dbReference type="Proteomes" id="UP000198977"/>
    </source>
</evidence>
<dbReference type="Gene3D" id="3.30.565.10">
    <property type="entry name" value="Histidine kinase-like ATPase, C-terminal domain"/>
    <property type="match status" value="1"/>
</dbReference>
<dbReference type="GO" id="GO:0009881">
    <property type="term" value="F:photoreceptor activity"/>
    <property type="evidence" value="ECO:0007669"/>
    <property type="project" value="UniProtKB-KW"/>
</dbReference>
<evidence type="ECO:0000256" key="16">
    <source>
        <dbReference type="SAM" id="Coils"/>
    </source>
</evidence>
<dbReference type="Gene3D" id="3.30.450.40">
    <property type="match status" value="1"/>
</dbReference>
<evidence type="ECO:0000313" key="19">
    <source>
        <dbReference type="EMBL" id="SFF09512.1"/>
    </source>
</evidence>
<reference evidence="19 20" key="1">
    <citation type="submission" date="2016-10" db="EMBL/GenBank/DDBJ databases">
        <authorList>
            <person name="de Groot N.N."/>
        </authorList>
    </citation>
    <scope>NUCLEOTIDE SEQUENCE [LARGE SCALE GENOMIC DNA]</scope>
    <source>
        <strain evidence="19 20">DSM 11443</strain>
    </source>
</reference>
<keyword evidence="16" id="KW-0175">Coiled coil</keyword>
<dbReference type="PROSITE" id="PS50112">
    <property type="entry name" value="PAS"/>
    <property type="match status" value="1"/>
</dbReference>
<evidence type="ECO:0000259" key="18">
    <source>
        <dbReference type="PROSITE" id="PS50113"/>
    </source>
</evidence>
<evidence type="ECO:0000259" key="17">
    <source>
        <dbReference type="PROSITE" id="PS50112"/>
    </source>
</evidence>
<dbReference type="AlphaFoldDB" id="A0A1I2FVU6"/>
<dbReference type="GO" id="GO:0004673">
    <property type="term" value="F:protein histidine kinase activity"/>
    <property type="evidence" value="ECO:0007669"/>
    <property type="project" value="UniProtKB-EC"/>
</dbReference>
<keyword evidence="8" id="KW-0808">Transferase</keyword>
<evidence type="ECO:0000256" key="7">
    <source>
        <dbReference type="ARBA" id="ARBA00022643"/>
    </source>
</evidence>
<keyword evidence="15" id="KW-0675">Receptor</keyword>
<dbReference type="Gene3D" id="3.30.450.20">
    <property type="entry name" value="PAS domain"/>
    <property type="match status" value="2"/>
</dbReference>
<dbReference type="SUPFAM" id="SSF55781">
    <property type="entry name" value="GAF domain-like"/>
    <property type="match status" value="1"/>
</dbReference>
<evidence type="ECO:0000256" key="3">
    <source>
        <dbReference type="ARBA" id="ARBA00022543"/>
    </source>
</evidence>
<dbReference type="InterPro" id="IPR000014">
    <property type="entry name" value="PAS"/>
</dbReference>
<evidence type="ECO:0000256" key="15">
    <source>
        <dbReference type="ARBA" id="ARBA00023170"/>
    </source>
</evidence>
<evidence type="ECO:0000256" key="13">
    <source>
        <dbReference type="ARBA" id="ARBA00022991"/>
    </source>
</evidence>
<evidence type="ECO:0000256" key="1">
    <source>
        <dbReference type="ARBA" id="ARBA00000085"/>
    </source>
</evidence>
<evidence type="ECO:0000256" key="14">
    <source>
        <dbReference type="ARBA" id="ARBA00023026"/>
    </source>
</evidence>
<dbReference type="GO" id="GO:0005524">
    <property type="term" value="F:ATP binding"/>
    <property type="evidence" value="ECO:0007669"/>
    <property type="project" value="UniProtKB-KW"/>
</dbReference>
<keyword evidence="14" id="KW-0843">Virulence</keyword>
<keyword evidence="5" id="KW-0716">Sensory transduction</keyword>
<dbReference type="InterPro" id="IPR013655">
    <property type="entry name" value="PAS_fold_3"/>
</dbReference>
<evidence type="ECO:0000256" key="5">
    <source>
        <dbReference type="ARBA" id="ARBA00022606"/>
    </source>
</evidence>
<feature type="coiled-coil region" evidence="16">
    <location>
        <begin position="57"/>
        <end position="84"/>
    </location>
</feature>
<dbReference type="InterPro" id="IPR036890">
    <property type="entry name" value="HATPase_C_sf"/>
</dbReference>
<dbReference type="InterPro" id="IPR029016">
    <property type="entry name" value="GAF-like_dom_sf"/>
</dbReference>
<dbReference type="Pfam" id="PF08447">
    <property type="entry name" value="PAS_3"/>
    <property type="match status" value="1"/>
</dbReference>